<dbReference type="EMBL" id="CM037619">
    <property type="protein sequence ID" value="KAH8006510.1"/>
    <property type="molecule type" value="Genomic_DNA"/>
</dbReference>
<accession>A0ACB8FNG8</accession>
<protein>
    <submittedName>
        <fullName evidence="1">Uncharacterized protein</fullName>
    </submittedName>
</protein>
<name>A0ACB8FNG8_9SAUR</name>
<gene>
    <name evidence="1" type="ORF">K3G42_006418</name>
</gene>
<sequence>MMSDFGMVCELPPKCQFGNFGKNGSPLENGKGHLRHSNSTVDDDEALRYLSHEEKDVLLFFEKTIDALEDDLEEQALRRHSPRSAQENASKHPEPEDIIDLVRSAPEKSSRDFVHSRHPEAGLEEVWKLDKHRLECHSIPDGIVHATVIVPPPAIPSAPPISIYEVYPSSVPAQHPRLLRSVPTPLVIAQRISEKGEVIPFCPASPMEKKSTEKRPPSTSPKQNGGRFMAFKPPVPPPTLPKPQKFPSNINITNASEREFNKTISRAAVNVQERKAQVLANVNGSAFIICELEERLQKHEFLGPGRNMSLRDLSSEHTRNETLNKLGLAEETLVQAESQQEKPPSVPALKDERPEEAQALTNGYRNTHETLKREPDPFPIASKTVTFKPEAALPESKLARQNAAKSFHDHRQPDFTLELRRRSGSLPRPSGLRPQGVTVQFSGRGSSEEARREALRKLGLLKE</sequence>
<reference evidence="1" key="1">
    <citation type="submission" date="2021-08" db="EMBL/GenBank/DDBJ databases">
        <title>The first chromosome-level gecko genome reveals the dynamic sex chromosomes of Neotropical dwarf geckos (Sphaerodactylidae: Sphaerodactylus).</title>
        <authorList>
            <person name="Pinto B.J."/>
            <person name="Keating S.E."/>
            <person name="Gamble T."/>
        </authorList>
    </citation>
    <scope>NUCLEOTIDE SEQUENCE</scope>
    <source>
        <strain evidence="1">TG3544</strain>
    </source>
</reference>
<comment type="caution">
    <text evidence="1">The sequence shown here is derived from an EMBL/GenBank/DDBJ whole genome shotgun (WGS) entry which is preliminary data.</text>
</comment>
<evidence type="ECO:0000313" key="1">
    <source>
        <dbReference type="EMBL" id="KAH8006510.1"/>
    </source>
</evidence>
<keyword evidence="2" id="KW-1185">Reference proteome</keyword>
<organism evidence="1 2">
    <name type="scientific">Sphaerodactylus townsendi</name>
    <dbReference type="NCBI Taxonomy" id="933632"/>
    <lineage>
        <taxon>Eukaryota</taxon>
        <taxon>Metazoa</taxon>
        <taxon>Chordata</taxon>
        <taxon>Craniata</taxon>
        <taxon>Vertebrata</taxon>
        <taxon>Euteleostomi</taxon>
        <taxon>Lepidosauria</taxon>
        <taxon>Squamata</taxon>
        <taxon>Bifurcata</taxon>
        <taxon>Gekkota</taxon>
        <taxon>Sphaerodactylidae</taxon>
        <taxon>Sphaerodactylus</taxon>
    </lineage>
</organism>
<dbReference type="Proteomes" id="UP000827872">
    <property type="component" value="Linkage Group LG06"/>
</dbReference>
<proteinExistence type="predicted"/>
<evidence type="ECO:0000313" key="2">
    <source>
        <dbReference type="Proteomes" id="UP000827872"/>
    </source>
</evidence>